<protein>
    <recommendedName>
        <fullName evidence="5">Peptidase S1 domain-containing protein</fullName>
    </recommendedName>
</protein>
<dbReference type="PANTHER" id="PTHR24256">
    <property type="entry name" value="TRYPTASE-RELATED"/>
    <property type="match status" value="1"/>
</dbReference>
<dbReference type="Proteomes" id="UP001347796">
    <property type="component" value="Unassembled WGS sequence"/>
</dbReference>
<evidence type="ECO:0000256" key="2">
    <source>
        <dbReference type="ARBA" id="ARBA00024195"/>
    </source>
</evidence>
<comment type="similarity">
    <text evidence="2">Belongs to the peptidase S1 family. CLIP subfamily.</text>
</comment>
<keyword evidence="7" id="KW-1185">Reference proteome</keyword>
<dbReference type="Pfam" id="PF00089">
    <property type="entry name" value="Trypsin"/>
    <property type="match status" value="1"/>
</dbReference>
<dbReference type="InterPro" id="IPR043504">
    <property type="entry name" value="Peptidase_S1_PA_chymotrypsin"/>
</dbReference>
<dbReference type="AlphaFoldDB" id="A0AAN8PGI8"/>
<dbReference type="SMART" id="SM00020">
    <property type="entry name" value="Tryp_SPc"/>
    <property type="match status" value="1"/>
</dbReference>
<dbReference type="InterPro" id="IPR001314">
    <property type="entry name" value="Peptidase_S1A"/>
</dbReference>
<evidence type="ECO:0000256" key="1">
    <source>
        <dbReference type="ARBA" id="ARBA00023157"/>
    </source>
</evidence>
<keyword evidence="4" id="KW-0732">Signal</keyword>
<dbReference type="InterPro" id="IPR051487">
    <property type="entry name" value="Ser/Thr_Proteases_Immune/Dev"/>
</dbReference>
<feature type="chain" id="PRO_5042958938" description="Peptidase S1 domain-containing protein" evidence="4">
    <location>
        <begin position="18"/>
        <end position="383"/>
    </location>
</feature>
<evidence type="ECO:0000313" key="6">
    <source>
        <dbReference type="EMBL" id="KAK6174583.1"/>
    </source>
</evidence>
<feature type="signal peptide" evidence="4">
    <location>
        <begin position="1"/>
        <end position="17"/>
    </location>
</feature>
<dbReference type="GO" id="GO:0006508">
    <property type="term" value="P:proteolysis"/>
    <property type="evidence" value="ECO:0007669"/>
    <property type="project" value="InterPro"/>
</dbReference>
<evidence type="ECO:0000256" key="3">
    <source>
        <dbReference type="SAM" id="MobiDB-lite"/>
    </source>
</evidence>
<dbReference type="InterPro" id="IPR009003">
    <property type="entry name" value="Peptidase_S1_PA"/>
</dbReference>
<name>A0AAN8PGI8_PATCE</name>
<dbReference type="EMBL" id="JAZGQO010000011">
    <property type="protein sequence ID" value="KAK6174583.1"/>
    <property type="molecule type" value="Genomic_DNA"/>
</dbReference>
<evidence type="ECO:0000256" key="4">
    <source>
        <dbReference type="SAM" id="SignalP"/>
    </source>
</evidence>
<comment type="caution">
    <text evidence="6">The sequence shown here is derived from an EMBL/GenBank/DDBJ whole genome shotgun (WGS) entry which is preliminary data.</text>
</comment>
<gene>
    <name evidence="6" type="ORF">SNE40_017831</name>
</gene>
<dbReference type="SUPFAM" id="SSF50494">
    <property type="entry name" value="Trypsin-like serine proteases"/>
    <property type="match status" value="1"/>
</dbReference>
<dbReference type="Gene3D" id="2.40.10.10">
    <property type="entry name" value="Trypsin-like serine proteases"/>
    <property type="match status" value="1"/>
</dbReference>
<sequence length="383" mass="41438">MIFSVIAGALIISFANAQLCPLLLKSKHAECRDSCDGFGTLDTTFQIMGCLGQQCCIPDPANIPTTVESETTTPMTTTTQPPSGPTMNSAEECGMASTNPTTRILQGSMTKPCDWPWQISVRSRIVGTDEINPGNTFPWCSGVLIDNQWVLTTAYCVILSVGTVTGVIENNILAVAGEHNTKQPDFSGTEYNEKFIKVVDAIVHPGYYKNDPATYTGADLADSADDKTSNNFALLKLQTPLEFGDCIRKVCTPLMEDCWTKKECKIAGWGNKNAANIGEISEELVAADIMVYSPAVCEAVYGIQFNETGPMKQLTTCAKAVNPETNVCLGDNGGMVVCKNDQGKWTLEGLINRPNHEQCDPGSLFLVSYVQPAMEWIKSVTGI</sequence>
<feature type="domain" description="Peptidase S1" evidence="5">
    <location>
        <begin position="104"/>
        <end position="382"/>
    </location>
</feature>
<dbReference type="PROSITE" id="PS50240">
    <property type="entry name" value="TRYPSIN_DOM"/>
    <property type="match status" value="1"/>
</dbReference>
<evidence type="ECO:0000259" key="5">
    <source>
        <dbReference type="PROSITE" id="PS50240"/>
    </source>
</evidence>
<organism evidence="6 7">
    <name type="scientific">Patella caerulea</name>
    <name type="common">Rayed Mediterranean limpet</name>
    <dbReference type="NCBI Taxonomy" id="87958"/>
    <lineage>
        <taxon>Eukaryota</taxon>
        <taxon>Metazoa</taxon>
        <taxon>Spiralia</taxon>
        <taxon>Lophotrochozoa</taxon>
        <taxon>Mollusca</taxon>
        <taxon>Gastropoda</taxon>
        <taxon>Patellogastropoda</taxon>
        <taxon>Patelloidea</taxon>
        <taxon>Patellidae</taxon>
        <taxon>Patella</taxon>
    </lineage>
</organism>
<dbReference type="PRINTS" id="PR00722">
    <property type="entry name" value="CHYMOTRYPSIN"/>
</dbReference>
<proteinExistence type="inferred from homology"/>
<feature type="compositionally biased region" description="Low complexity" evidence="3">
    <location>
        <begin position="66"/>
        <end position="87"/>
    </location>
</feature>
<keyword evidence="1" id="KW-1015">Disulfide bond</keyword>
<dbReference type="InterPro" id="IPR001254">
    <property type="entry name" value="Trypsin_dom"/>
</dbReference>
<dbReference type="GO" id="GO:0004252">
    <property type="term" value="F:serine-type endopeptidase activity"/>
    <property type="evidence" value="ECO:0007669"/>
    <property type="project" value="InterPro"/>
</dbReference>
<evidence type="ECO:0000313" key="7">
    <source>
        <dbReference type="Proteomes" id="UP001347796"/>
    </source>
</evidence>
<accession>A0AAN8PGI8</accession>
<reference evidence="6 7" key="1">
    <citation type="submission" date="2024-01" db="EMBL/GenBank/DDBJ databases">
        <title>The genome of the rayed Mediterranean limpet Patella caerulea (Linnaeus, 1758).</title>
        <authorList>
            <person name="Anh-Thu Weber A."/>
            <person name="Halstead-Nussloch G."/>
        </authorList>
    </citation>
    <scope>NUCLEOTIDE SEQUENCE [LARGE SCALE GENOMIC DNA]</scope>
    <source>
        <strain evidence="6">AATW-2023a</strain>
        <tissue evidence="6">Whole specimen</tissue>
    </source>
</reference>
<feature type="region of interest" description="Disordered" evidence="3">
    <location>
        <begin position="66"/>
        <end position="89"/>
    </location>
</feature>